<proteinExistence type="inferred from homology"/>
<comment type="subcellular location">
    <subcellularLocation>
        <location evidence="1">Secreted</location>
    </subcellularLocation>
</comment>
<dbReference type="OrthoDB" id="6489092at2759"/>
<keyword evidence="4 5" id="KW-0732">Signal</keyword>
<evidence type="ECO:0000256" key="3">
    <source>
        <dbReference type="ARBA" id="ARBA00022525"/>
    </source>
</evidence>
<dbReference type="SUPFAM" id="SSF81296">
    <property type="entry name" value="E set domains"/>
    <property type="match status" value="1"/>
</dbReference>
<dbReference type="InterPro" id="IPR003172">
    <property type="entry name" value="ML_dom"/>
</dbReference>
<dbReference type="FunFam" id="2.60.40.770:FF:000001">
    <property type="entry name" value="NPC intracellular cholesterol transporter 2"/>
    <property type="match status" value="1"/>
</dbReference>
<evidence type="ECO:0000256" key="4">
    <source>
        <dbReference type="ARBA" id="ARBA00022729"/>
    </source>
</evidence>
<dbReference type="CDD" id="cd00916">
    <property type="entry name" value="Npc2_like"/>
    <property type="match status" value="1"/>
</dbReference>
<keyword evidence="3" id="KW-0964">Secreted</keyword>
<evidence type="ECO:0000256" key="5">
    <source>
        <dbReference type="SAM" id="SignalP"/>
    </source>
</evidence>
<evidence type="ECO:0000313" key="7">
    <source>
        <dbReference type="EnsemblMetazoa" id="MDOA002326-PA"/>
    </source>
</evidence>
<feature type="domain" description="MD-2-related lipid-recognition" evidence="6">
    <location>
        <begin position="29"/>
        <end position="157"/>
    </location>
</feature>
<dbReference type="RefSeq" id="XP_005175372.2">
    <property type="nucleotide sequence ID" value="XM_005175315.4"/>
</dbReference>
<accession>A0A1I8NC76</accession>
<protein>
    <recommendedName>
        <fullName evidence="6">MD-2-related lipid-recognition domain-containing protein</fullName>
    </recommendedName>
</protein>
<dbReference type="STRING" id="7370.A0A1I8NC76"/>
<dbReference type="Pfam" id="PF02221">
    <property type="entry name" value="E1_DerP2_DerF2"/>
    <property type="match status" value="1"/>
</dbReference>
<dbReference type="GO" id="GO:0032367">
    <property type="term" value="P:intracellular cholesterol transport"/>
    <property type="evidence" value="ECO:0007669"/>
    <property type="project" value="InterPro"/>
</dbReference>
<dbReference type="VEuPathDB" id="VectorBase:MDOA013713"/>
<dbReference type="VEuPathDB" id="VectorBase:MDOMA2_001524"/>
<reference evidence="7" key="1">
    <citation type="submission" date="2021-01" db="UniProtKB">
        <authorList>
            <consortium name="EnsemblMetazoa"/>
        </authorList>
    </citation>
    <scope>IDENTIFICATION</scope>
    <source>
        <strain evidence="7">Aabys</strain>
    </source>
</reference>
<dbReference type="SMART" id="SM00737">
    <property type="entry name" value="ML"/>
    <property type="match status" value="1"/>
</dbReference>
<name>A0A1I8NC76_MUSDO</name>
<evidence type="ECO:0000256" key="1">
    <source>
        <dbReference type="ARBA" id="ARBA00004613"/>
    </source>
</evidence>
<gene>
    <name evidence="7" type="primary">101894188</name>
</gene>
<organism evidence="7">
    <name type="scientific">Musca domestica</name>
    <name type="common">House fly</name>
    <dbReference type="NCBI Taxonomy" id="7370"/>
    <lineage>
        <taxon>Eukaryota</taxon>
        <taxon>Metazoa</taxon>
        <taxon>Ecdysozoa</taxon>
        <taxon>Arthropoda</taxon>
        <taxon>Hexapoda</taxon>
        <taxon>Insecta</taxon>
        <taxon>Pterygota</taxon>
        <taxon>Neoptera</taxon>
        <taxon>Endopterygota</taxon>
        <taxon>Diptera</taxon>
        <taxon>Brachycera</taxon>
        <taxon>Muscomorpha</taxon>
        <taxon>Muscoidea</taxon>
        <taxon>Muscidae</taxon>
        <taxon>Musca</taxon>
    </lineage>
</organism>
<dbReference type="AlphaFoldDB" id="A0A1I8NC76"/>
<dbReference type="Gene3D" id="2.60.40.770">
    <property type="match status" value="1"/>
</dbReference>
<dbReference type="eggNOG" id="KOG4063">
    <property type="taxonomic scope" value="Eukaryota"/>
</dbReference>
<dbReference type="EnsemblMetazoa" id="MDOA013713-RA">
    <property type="protein sequence ID" value="MDOA013713-PA"/>
    <property type="gene ID" value="MDOA013713"/>
</dbReference>
<dbReference type="InterPro" id="IPR014756">
    <property type="entry name" value="Ig_E-set"/>
</dbReference>
<feature type="signal peptide" evidence="5">
    <location>
        <begin position="1"/>
        <end position="25"/>
    </location>
</feature>
<sequence length="167" mass="18882">MYGLLKIATLSLVTLLVILAQGVAAETPVRQCSDNAPLPLSVEVDTCTEMPCDLWKNTETQMIIQFVATRNYMMHLKAVVKFTTLGVQIPFELAPERSDVCENLLYQAYCPLYKDEDVTYHLLLPIENHQPEVPTKVEVSIVDEVDDSVVSCFVVDGRFKKQKFNRV</sequence>
<dbReference type="KEGG" id="mde:101894188"/>
<dbReference type="EnsemblMetazoa" id="MDOA002326-RA">
    <property type="protein sequence ID" value="MDOA002326-PA"/>
    <property type="gene ID" value="MDOA002326"/>
</dbReference>
<evidence type="ECO:0000259" key="6">
    <source>
        <dbReference type="SMART" id="SM00737"/>
    </source>
</evidence>
<dbReference type="GO" id="GO:0005576">
    <property type="term" value="C:extracellular region"/>
    <property type="evidence" value="ECO:0007669"/>
    <property type="project" value="UniProtKB-SubCell"/>
</dbReference>
<dbReference type="InterPro" id="IPR033916">
    <property type="entry name" value="ML_Npc2-like"/>
</dbReference>
<evidence type="ECO:0000256" key="2">
    <source>
        <dbReference type="ARBA" id="ARBA00006370"/>
    </source>
</evidence>
<feature type="chain" id="PRO_5014271655" description="MD-2-related lipid-recognition domain-containing protein" evidence="5">
    <location>
        <begin position="26"/>
        <end position="167"/>
    </location>
</feature>
<comment type="similarity">
    <text evidence="2">Belongs to the NPC2 family.</text>
</comment>
<dbReference type="VEuPathDB" id="VectorBase:MDOA002326"/>